<keyword evidence="2" id="KW-1185">Reference proteome</keyword>
<evidence type="ECO:0000313" key="1">
    <source>
        <dbReference type="EMBL" id="KAI4585403.1"/>
    </source>
</evidence>
<comment type="caution">
    <text evidence="1">The sequence shown here is derived from an EMBL/GenBank/DDBJ whole genome shotgun (WGS) entry which is preliminary data.</text>
</comment>
<dbReference type="EMBL" id="CM043029">
    <property type="protein sequence ID" value="KAI4585403.1"/>
    <property type="molecule type" value="Genomic_DNA"/>
</dbReference>
<protein>
    <submittedName>
        <fullName evidence="1">Uncharacterized protein</fullName>
    </submittedName>
</protein>
<reference evidence="1" key="1">
    <citation type="submission" date="2022-03" db="EMBL/GenBank/DDBJ databases">
        <title>Genomic analyses of argali, domestic sheep and their hybrids provide insights into chromosomal evolution, heterosis and genetic basis of agronomic traits.</title>
        <authorList>
            <person name="Li M."/>
        </authorList>
    </citation>
    <scope>NUCLEOTIDE SEQUENCE</scope>
    <source>
        <strain evidence="1">F1 hybrid</strain>
    </source>
</reference>
<gene>
    <name evidence="1" type="ORF">MJG53_005637</name>
</gene>
<accession>A0ACB9V6P3</accession>
<dbReference type="Proteomes" id="UP001057279">
    <property type="component" value="Linkage Group LG04"/>
</dbReference>
<name>A0ACB9V6P3_9CETA</name>
<evidence type="ECO:0000313" key="2">
    <source>
        <dbReference type="Proteomes" id="UP001057279"/>
    </source>
</evidence>
<organism evidence="1 2">
    <name type="scientific">Ovis ammon polii x Ovis aries</name>
    <dbReference type="NCBI Taxonomy" id="2918886"/>
    <lineage>
        <taxon>Eukaryota</taxon>
        <taxon>Metazoa</taxon>
        <taxon>Chordata</taxon>
        <taxon>Craniata</taxon>
        <taxon>Vertebrata</taxon>
        <taxon>Euteleostomi</taxon>
        <taxon>Mammalia</taxon>
        <taxon>Eutheria</taxon>
        <taxon>Laurasiatheria</taxon>
        <taxon>Artiodactyla</taxon>
        <taxon>Ruminantia</taxon>
        <taxon>Pecora</taxon>
        <taxon>Bovidae</taxon>
        <taxon>Caprinae</taxon>
        <taxon>Ovis</taxon>
    </lineage>
</organism>
<sequence length="479" mass="53952">MGGSEAPAGPNRVPPRKMAHYGKCIEVAMKHLDRFQPQKDSPEQFLEAAAASLQTRVYKEMVLGSSNRKKAVRGVFAHTLSPQKQAFIMEILSGCLEYHKLLTIVVDAFYVRDGRLCPRADYSLFEVLCYLATFQLEELGFQVFRDVVQAQPAHKACKFLRFLFNPLNLGSWIKDEWSLIYETSHVKENWIDPLMRWQPEIQELINQLQGELTSQLSPPKSKAKVTEPKELSLTTPRPRAIPVPELVPQVAETRPVPRSTYEPPKEQRLLEMTKRYNRWKAEDSKKKPRLRLPPRILKAQKLTFYTPNDNAPVKLNTAAILREGALYQRQVEKALQRVDRLVDGAGDFSEFLEWQRRMQAKDREEQLAAGEVRRLRGKLSHEEAVLARQQVAREKRRTAELKKEEVTRGGGRPGLLPQLLTRPFPPKPTELGWVLWPCGARAGAGGGSGGASVGPLASTSGPGCPLPLLAGSVGPRTYT</sequence>
<proteinExistence type="predicted"/>